<dbReference type="OrthoDB" id="10020554at2759"/>
<dbReference type="Gene3D" id="1.20.120.1760">
    <property type="match status" value="1"/>
</dbReference>
<evidence type="ECO:0000256" key="10">
    <source>
        <dbReference type="ARBA" id="ARBA00039001"/>
    </source>
</evidence>
<evidence type="ECO:0000256" key="5">
    <source>
        <dbReference type="ARBA" id="ARBA00022989"/>
    </source>
</evidence>
<dbReference type="InterPro" id="IPR043130">
    <property type="entry name" value="CDP-OH_PTrfase_TM_dom"/>
</dbReference>
<feature type="transmembrane region" description="Helical" evidence="12">
    <location>
        <begin position="85"/>
        <end position="107"/>
    </location>
</feature>
<evidence type="ECO:0000256" key="12">
    <source>
        <dbReference type="SAM" id="Phobius"/>
    </source>
</evidence>
<keyword evidence="7 12" id="KW-0472">Membrane</keyword>
<dbReference type="EC" id="2.7.8.41" evidence="10"/>
<evidence type="ECO:0000256" key="1">
    <source>
        <dbReference type="ARBA" id="ARBA00004141"/>
    </source>
</evidence>
<dbReference type="GO" id="GO:0032049">
    <property type="term" value="P:cardiolipin biosynthetic process"/>
    <property type="evidence" value="ECO:0007669"/>
    <property type="project" value="TreeGrafter"/>
</dbReference>
<keyword evidence="3" id="KW-0808">Transferase</keyword>
<dbReference type="GO" id="GO:0016020">
    <property type="term" value="C:membrane"/>
    <property type="evidence" value="ECO:0007669"/>
    <property type="project" value="UniProtKB-SubCell"/>
</dbReference>
<keyword evidence="9" id="KW-1208">Phospholipid metabolism</keyword>
<evidence type="ECO:0000256" key="7">
    <source>
        <dbReference type="ARBA" id="ARBA00023136"/>
    </source>
</evidence>
<comment type="subcellular location">
    <subcellularLocation>
        <location evidence="1">Membrane</location>
        <topology evidence="1">Multi-pass membrane protein</topology>
    </subcellularLocation>
</comment>
<dbReference type="PANTHER" id="PTHR14269:SF60">
    <property type="entry name" value="CARDIOLIPIN SYNTHASE (CMP-FORMING)"/>
    <property type="match status" value="1"/>
</dbReference>
<protein>
    <recommendedName>
        <fullName evidence="10">cardiolipin synthase (CMP-forming)</fullName>
        <ecNumber evidence="10">2.7.8.41</ecNumber>
    </recommendedName>
</protein>
<sequence length="258" mass="29012">MLSVFRNIPLEAKQFSSIFLRPWRRFSLSSLSNNQQNGQEENKRKNQKKFEFVLANERLNTIPNLLSAGRIVATPIIGWLVVNELYSPACVLFVIAGVSDLVDGFIARRFPSQKSLFGSIIDPVADKFLISTLFITLTYMHLIPVYLTVIALVRDGMLVTGGLILRYKMLDPPITFSRFFNPTISSIQINPSKISKFNTGLQLLLLSLSLASPIFHFVDHPALQILSILTACTTVYSGLQYAFYSGILRVKLIKPKIK</sequence>
<gene>
    <name evidence="13" type="ORF">MENT_LOCUS26143</name>
</gene>
<dbReference type="GO" id="GO:0005739">
    <property type="term" value="C:mitochondrion"/>
    <property type="evidence" value="ECO:0007669"/>
    <property type="project" value="TreeGrafter"/>
</dbReference>
<dbReference type="InterPro" id="IPR000462">
    <property type="entry name" value="CDP-OH_P_trans"/>
</dbReference>
<name>A0A6V7VJW7_MELEN</name>
<keyword evidence="6" id="KW-0443">Lipid metabolism</keyword>
<proteinExistence type="predicted"/>
<dbReference type="AlphaFoldDB" id="A0A6V7VJW7"/>
<keyword evidence="2" id="KW-0444">Lipid biosynthesis</keyword>
<reference evidence="13 14" key="1">
    <citation type="submission" date="2020-08" db="EMBL/GenBank/DDBJ databases">
        <authorList>
            <person name="Koutsovoulos G."/>
            <person name="Danchin GJ E."/>
        </authorList>
    </citation>
    <scope>NUCLEOTIDE SEQUENCE [LARGE SCALE GENOMIC DNA]</scope>
</reference>
<keyword evidence="4 12" id="KW-0812">Transmembrane</keyword>
<evidence type="ECO:0000256" key="2">
    <source>
        <dbReference type="ARBA" id="ARBA00022516"/>
    </source>
</evidence>
<keyword evidence="5 12" id="KW-1133">Transmembrane helix</keyword>
<evidence type="ECO:0000256" key="11">
    <source>
        <dbReference type="ARBA" id="ARBA00047433"/>
    </source>
</evidence>
<dbReference type="EMBL" id="CAJEWN010000236">
    <property type="protein sequence ID" value="CAD2174481.1"/>
    <property type="molecule type" value="Genomic_DNA"/>
</dbReference>
<evidence type="ECO:0000256" key="4">
    <source>
        <dbReference type="ARBA" id="ARBA00022692"/>
    </source>
</evidence>
<keyword evidence="8" id="KW-0594">Phospholipid biosynthesis</keyword>
<organism evidence="13 14">
    <name type="scientific">Meloidogyne enterolobii</name>
    <name type="common">Root-knot nematode worm</name>
    <name type="synonym">Meloidogyne mayaguensis</name>
    <dbReference type="NCBI Taxonomy" id="390850"/>
    <lineage>
        <taxon>Eukaryota</taxon>
        <taxon>Metazoa</taxon>
        <taxon>Ecdysozoa</taxon>
        <taxon>Nematoda</taxon>
        <taxon>Chromadorea</taxon>
        <taxon>Rhabditida</taxon>
        <taxon>Tylenchina</taxon>
        <taxon>Tylenchomorpha</taxon>
        <taxon>Tylenchoidea</taxon>
        <taxon>Meloidogynidae</taxon>
        <taxon>Meloidogyninae</taxon>
        <taxon>Meloidogyne</taxon>
    </lineage>
</organism>
<feature type="transmembrane region" description="Helical" evidence="12">
    <location>
        <begin position="225"/>
        <end position="244"/>
    </location>
</feature>
<dbReference type="GO" id="GO:0043337">
    <property type="term" value="F:cardiolipin synthase (CMP-forming)"/>
    <property type="evidence" value="ECO:0007669"/>
    <property type="project" value="UniProtKB-EC"/>
</dbReference>
<evidence type="ECO:0000256" key="6">
    <source>
        <dbReference type="ARBA" id="ARBA00023098"/>
    </source>
</evidence>
<feature type="transmembrane region" description="Helical" evidence="12">
    <location>
        <begin position="200"/>
        <end position="218"/>
    </location>
</feature>
<comment type="catalytic activity">
    <reaction evidence="11">
        <text>a CDP-1,2-diacyl-sn-glycerol + a 1,2-diacyl-sn-glycero-3-phospho-(1'-sn-glycerol) = a cardiolipin + CMP + H(+)</text>
        <dbReference type="Rhea" id="RHEA:32931"/>
        <dbReference type="ChEBI" id="CHEBI:15378"/>
        <dbReference type="ChEBI" id="CHEBI:58332"/>
        <dbReference type="ChEBI" id="CHEBI:60377"/>
        <dbReference type="ChEBI" id="CHEBI:62237"/>
        <dbReference type="ChEBI" id="CHEBI:64716"/>
        <dbReference type="EC" id="2.7.8.41"/>
    </reaction>
</comment>
<evidence type="ECO:0000256" key="9">
    <source>
        <dbReference type="ARBA" id="ARBA00023264"/>
    </source>
</evidence>
<accession>A0A6V7VJW7</accession>
<evidence type="ECO:0000313" key="13">
    <source>
        <dbReference type="EMBL" id="CAD2174481.1"/>
    </source>
</evidence>
<comment type="caution">
    <text evidence="13">The sequence shown here is derived from an EMBL/GenBank/DDBJ whole genome shotgun (WGS) entry which is preliminary data.</text>
</comment>
<feature type="transmembrane region" description="Helical" evidence="12">
    <location>
        <begin position="128"/>
        <end position="153"/>
    </location>
</feature>
<evidence type="ECO:0000256" key="3">
    <source>
        <dbReference type="ARBA" id="ARBA00022679"/>
    </source>
</evidence>
<dbReference type="InterPro" id="IPR050324">
    <property type="entry name" value="CDP-alcohol_PTase-I"/>
</dbReference>
<dbReference type="Proteomes" id="UP000580250">
    <property type="component" value="Unassembled WGS sequence"/>
</dbReference>
<evidence type="ECO:0000256" key="8">
    <source>
        <dbReference type="ARBA" id="ARBA00023209"/>
    </source>
</evidence>
<evidence type="ECO:0000313" key="14">
    <source>
        <dbReference type="Proteomes" id="UP000580250"/>
    </source>
</evidence>
<dbReference type="Pfam" id="PF01066">
    <property type="entry name" value="CDP-OH_P_transf"/>
    <property type="match status" value="1"/>
</dbReference>
<dbReference type="PANTHER" id="PTHR14269">
    <property type="entry name" value="CDP-DIACYLGLYCEROL--GLYCEROL-3-PHOSPHATE 3-PHOSPHATIDYLTRANSFERASE-RELATED"/>
    <property type="match status" value="1"/>
</dbReference>